<dbReference type="Proteomes" id="UP000595278">
    <property type="component" value="Chromosome"/>
</dbReference>
<dbReference type="AlphaFoldDB" id="A0A974NH90"/>
<dbReference type="GO" id="GO:0004601">
    <property type="term" value="F:peroxidase activity"/>
    <property type="evidence" value="ECO:0007669"/>
    <property type="project" value="InterPro"/>
</dbReference>
<dbReference type="Pfam" id="PF02566">
    <property type="entry name" value="OsmC"/>
    <property type="match status" value="1"/>
</dbReference>
<evidence type="ECO:0000313" key="2">
    <source>
        <dbReference type="Proteomes" id="UP000595278"/>
    </source>
</evidence>
<dbReference type="InterPro" id="IPR019904">
    <property type="entry name" value="Peroxiredoxin_OsmC"/>
</dbReference>
<dbReference type="RefSeq" id="WP_201094179.1">
    <property type="nucleotide sequence ID" value="NZ_CP067393.1"/>
</dbReference>
<dbReference type="InterPro" id="IPR015946">
    <property type="entry name" value="KH_dom-like_a/b"/>
</dbReference>
<sequence>MKQSAIAIWEGSRAEGKGVTTTQSKQIYNTPYSFVSHFDDGHKQATNPAELIAAAHADCFTLMLTELLEKTDLVADYIETSAEVTIDFDSSTMTHSHLTVKARIPNISKDQFAEMAITAAKTCPVSRLLKAEISVDYELI</sequence>
<keyword evidence="2" id="KW-1185">Reference proteome</keyword>
<dbReference type="InterPro" id="IPR003718">
    <property type="entry name" value="OsmC/Ohr_fam"/>
</dbReference>
<name>A0A974NH90_9GAMM</name>
<dbReference type="GO" id="GO:0006979">
    <property type="term" value="P:response to oxidative stress"/>
    <property type="evidence" value="ECO:0007669"/>
    <property type="project" value="InterPro"/>
</dbReference>
<dbReference type="InterPro" id="IPR036102">
    <property type="entry name" value="OsmC/Ohrsf"/>
</dbReference>
<accession>A0A974NH90</accession>
<dbReference type="NCBIfam" id="TIGR03562">
    <property type="entry name" value="osmo_induc_OsmC"/>
    <property type="match status" value="1"/>
</dbReference>
<evidence type="ECO:0000313" key="1">
    <source>
        <dbReference type="EMBL" id="QQP86327.1"/>
    </source>
</evidence>
<dbReference type="InterPro" id="IPR052707">
    <property type="entry name" value="OsmC_Ohr_Peroxiredoxin"/>
</dbReference>
<dbReference type="Gene3D" id="3.30.300.20">
    <property type="match status" value="1"/>
</dbReference>
<dbReference type="KEGG" id="eaz:JHT90_03540"/>
<organism evidence="1 2">
    <name type="scientific">Entomomonas asaccharolytica</name>
    <dbReference type="NCBI Taxonomy" id="2785331"/>
    <lineage>
        <taxon>Bacteria</taxon>
        <taxon>Pseudomonadati</taxon>
        <taxon>Pseudomonadota</taxon>
        <taxon>Gammaproteobacteria</taxon>
        <taxon>Pseudomonadales</taxon>
        <taxon>Pseudomonadaceae</taxon>
        <taxon>Entomomonas</taxon>
    </lineage>
</organism>
<proteinExistence type="predicted"/>
<dbReference type="PANTHER" id="PTHR42830">
    <property type="entry name" value="OSMOTICALLY INDUCIBLE FAMILY PROTEIN"/>
    <property type="match status" value="1"/>
</dbReference>
<reference evidence="1 2" key="1">
    <citation type="submission" date="2021-01" db="EMBL/GenBank/DDBJ databases">
        <title>Entomomonas sp. F2A isolated from a house cricket (Acheta domesticus).</title>
        <authorList>
            <person name="Spergser J."/>
            <person name="Busse H.-J."/>
        </authorList>
    </citation>
    <scope>NUCLEOTIDE SEQUENCE [LARGE SCALE GENOMIC DNA]</scope>
    <source>
        <strain evidence="1 2">F2A</strain>
    </source>
</reference>
<dbReference type="EMBL" id="CP067393">
    <property type="protein sequence ID" value="QQP86327.1"/>
    <property type="molecule type" value="Genomic_DNA"/>
</dbReference>
<protein>
    <submittedName>
        <fullName evidence="1">OsmC family peroxiredoxin</fullName>
    </submittedName>
</protein>
<dbReference type="SUPFAM" id="SSF82784">
    <property type="entry name" value="OsmC-like"/>
    <property type="match status" value="1"/>
</dbReference>
<dbReference type="PANTHER" id="PTHR42830:SF1">
    <property type="entry name" value="OSMOTICALLY INDUCIBLE FAMILY PROTEIN"/>
    <property type="match status" value="1"/>
</dbReference>
<gene>
    <name evidence="1" type="ORF">JHT90_03540</name>
</gene>